<organism evidence="3">
    <name type="scientific">Rhizobium rhizogenes</name>
    <name type="common">Agrobacterium rhizogenes</name>
    <dbReference type="NCBI Taxonomy" id="359"/>
    <lineage>
        <taxon>Bacteria</taxon>
        <taxon>Pseudomonadati</taxon>
        <taxon>Pseudomonadota</taxon>
        <taxon>Alphaproteobacteria</taxon>
        <taxon>Hyphomicrobiales</taxon>
        <taxon>Rhizobiaceae</taxon>
        <taxon>Rhizobium/Agrobacterium group</taxon>
        <taxon>Rhizobium</taxon>
    </lineage>
</organism>
<evidence type="ECO:0000259" key="2">
    <source>
        <dbReference type="Pfam" id="PF01321"/>
    </source>
</evidence>
<keyword evidence="3" id="KW-0614">Plasmid</keyword>
<dbReference type="SUPFAM" id="SSF55920">
    <property type="entry name" value="Creatinase/aminopeptidase"/>
    <property type="match status" value="1"/>
</dbReference>
<dbReference type="InterPro" id="IPR029149">
    <property type="entry name" value="Creatin/AminoP/Spt16_N"/>
</dbReference>
<accession>A0A2Z2PDC2</accession>
<protein>
    <recommendedName>
        <fullName evidence="4">Aminopeptidase P family protein</fullName>
    </recommendedName>
</protein>
<dbReference type="AlphaFoldDB" id="A0A2Z2PDC2"/>
<evidence type="ECO:0000259" key="1">
    <source>
        <dbReference type="Pfam" id="PF00557"/>
    </source>
</evidence>
<geneLocation type="plasmid" evidence="3">
    <name>pTi_CFBP2692</name>
</geneLocation>
<feature type="domain" description="Creatinase N-terminal" evidence="2">
    <location>
        <begin position="21"/>
        <end position="157"/>
    </location>
</feature>
<dbReference type="Gene3D" id="3.90.230.10">
    <property type="entry name" value="Creatinase/methionine aminopeptidase superfamily"/>
    <property type="match status" value="1"/>
</dbReference>
<dbReference type="Pfam" id="PF01321">
    <property type="entry name" value="Creatinase_N"/>
    <property type="match status" value="1"/>
</dbReference>
<dbReference type="EMBL" id="KY000027">
    <property type="protein sequence ID" value="ASK40997.1"/>
    <property type="molecule type" value="Genomic_DNA"/>
</dbReference>
<proteinExistence type="predicted"/>
<dbReference type="InterPro" id="IPR000994">
    <property type="entry name" value="Pept_M24"/>
</dbReference>
<dbReference type="InterPro" id="IPR036005">
    <property type="entry name" value="Creatinase/aminopeptidase-like"/>
</dbReference>
<dbReference type="RefSeq" id="WP_172690601.1">
    <property type="nucleotide sequence ID" value="NZ_JAAMEK010000058.1"/>
</dbReference>
<dbReference type="InterPro" id="IPR050659">
    <property type="entry name" value="Peptidase_M24B"/>
</dbReference>
<sequence>MYQNPETSELKFPSDAEYRNRIERTQAAMKHAAIDILAISGFDYLRFFTGLNGLPIGRPIWLVFEQQGQPAFVSPRSEAKEIRARCTTPVEAEWVEWEEPIPAPMSHQDALAKYIGEIAPHAQAIGVDFNSTWASNIELVRQVLGSERIKDATSFLRDQLALKNAVVIDGIRRATDIVGHQYAAARQAITPGAAEWQVTLASLTAAIKRSAEFLGNDAEQPRFWPHQMNMVGSGPERTARCHCSGGGRIMNDGENVQICLCGQVFAGYGVCFDRPIAVGSKPLSAELRKVVDFARRAQEAALAKIRPGVTAGEVHAAAVDVIEQGGWDSPFLHRTGRGIGYSDWDGIELKANSAVQLQAGMVLSVEPGIYVDGIGGARFGDTVLVTDSGYEVLTPFELGRDV</sequence>
<feature type="domain" description="Peptidase M24" evidence="1">
    <location>
        <begin position="170"/>
        <end position="387"/>
    </location>
</feature>
<dbReference type="Pfam" id="PF00557">
    <property type="entry name" value="Peptidase_M24"/>
    <property type="match status" value="1"/>
</dbReference>
<dbReference type="PANTHER" id="PTHR46112">
    <property type="entry name" value="AMINOPEPTIDASE"/>
    <property type="match status" value="1"/>
</dbReference>
<name>A0A2Z2PDC2_RHIRH</name>
<evidence type="ECO:0008006" key="4">
    <source>
        <dbReference type="Google" id="ProtNLM"/>
    </source>
</evidence>
<reference evidence="3" key="1">
    <citation type="submission" date="2016-10" db="EMBL/GenBank/DDBJ databases">
        <title>Agrobacterium Ti plasmids: Classification based on T-DNA and Vir regions organization.</title>
        <authorList>
            <person name="Nabi N."/>
            <person name="Vial L."/>
            <person name="Ben Hafsa A."/>
            <person name="Chapulliot D."/>
            <person name="Berard A."/>
            <person name="Chauveau A."/>
            <person name="Le Paslier M.-C."/>
            <person name="Harzallah Skhiri F."/>
            <person name="Brunel D."/>
            <person name="Nesme X."/>
            <person name="Chaouachi M."/>
        </authorList>
    </citation>
    <scope>NUCLEOTIDE SEQUENCE</scope>
    <source>
        <strain evidence="3">CFBP2692</strain>
        <plasmid evidence="3">pTi_CFBP2692</plasmid>
    </source>
</reference>
<dbReference type="CDD" id="cd01066">
    <property type="entry name" value="APP_MetAP"/>
    <property type="match status" value="1"/>
</dbReference>
<evidence type="ECO:0000313" key="3">
    <source>
        <dbReference type="EMBL" id="ASK40997.1"/>
    </source>
</evidence>
<dbReference type="SUPFAM" id="SSF53092">
    <property type="entry name" value="Creatinase/prolidase N-terminal domain"/>
    <property type="match status" value="1"/>
</dbReference>
<dbReference type="InterPro" id="IPR000587">
    <property type="entry name" value="Creatinase_N"/>
</dbReference>
<dbReference type="PANTHER" id="PTHR46112:SF3">
    <property type="entry name" value="AMINOPEPTIDASE YPDF"/>
    <property type="match status" value="1"/>
</dbReference>
<dbReference type="GeneID" id="92775097"/>
<dbReference type="Gene3D" id="3.40.350.10">
    <property type="entry name" value="Creatinase/prolidase N-terminal domain"/>
    <property type="match status" value="1"/>
</dbReference>